<feature type="transmembrane region" description="Helical" evidence="22">
    <location>
        <begin position="278"/>
        <end position="300"/>
    </location>
</feature>
<keyword evidence="15 22" id="KW-0472">Membrane</keyword>
<dbReference type="Gene3D" id="3.90.530.10">
    <property type="entry name" value="XPA C-terminal domain"/>
    <property type="match status" value="1"/>
</dbReference>
<dbReference type="InterPro" id="IPR009061">
    <property type="entry name" value="DNA-bd_dom_put_sf"/>
</dbReference>
<dbReference type="Pfam" id="PF01545">
    <property type="entry name" value="Cation_efflux"/>
    <property type="match status" value="1"/>
</dbReference>
<sequence length="506" mass="56858">MKLLTHRFFLLSRTLKFSIYPKRFCSYYYSENPDWVRIGSKAAREKFALSPTELTKLQSFDSPNPYNLRDKHLKLYWLPDVQNASLKKWGSLSEVRTQAALRKPPSDSAQTDMIFGMDPKAKKAVSLSDTIRRRIKWFMNRNKDEDDTPPPWTPRSFLQHPDPALKSIKTAFCANIVQFVVKICASMSTGSASMFSEAMHSLSDTINQGFQFYGVFRSAKEADAQHPYGYGKERNIFAMFQAMSVLFIGGGFSMYHGFSSLLSVLEGTYQTIQYPGAALLIVGFVFIVETYSCSVAYIQVGKQAKRAGMELWEYIRIGPDPMNAAILMEDGGGMLCSVIAGAALSLYIVTANPIFDAVGSMLIGSTLACSGLFMIQKNRDALIERSLPPKRISEICKMLQGDPIVAADGVHDVKCTMLGGNSVRFKAEILFNAEAIARRRFHNPLEKWPLFTPGKSFPTPEAAEDFWMREHANQLVAFSAERLRLETLIRKLLPDFESVHIDLESL</sequence>
<feature type="domain" description="Cation efflux protein transmembrane" evidence="23">
    <location>
        <begin position="169"/>
        <end position="382"/>
    </location>
</feature>
<keyword evidence="11 22" id="KW-1133">Transmembrane helix</keyword>
<dbReference type="InterPro" id="IPR040177">
    <property type="entry name" value="SLC30A9"/>
</dbReference>
<evidence type="ECO:0000256" key="8">
    <source>
        <dbReference type="ARBA" id="ARBA00022824"/>
    </source>
</evidence>
<evidence type="ECO:0000256" key="2">
    <source>
        <dbReference type="ARBA" id="ARBA00004225"/>
    </source>
</evidence>
<evidence type="ECO:0000256" key="20">
    <source>
        <dbReference type="ARBA" id="ARBA00034922"/>
    </source>
</evidence>
<dbReference type="GO" id="GO:0008324">
    <property type="term" value="F:monoatomic cation transmembrane transporter activity"/>
    <property type="evidence" value="ECO:0007669"/>
    <property type="project" value="InterPro"/>
</dbReference>
<evidence type="ECO:0000256" key="18">
    <source>
        <dbReference type="ARBA" id="ARBA00033405"/>
    </source>
</evidence>
<dbReference type="Gene3D" id="1.20.1510.10">
    <property type="entry name" value="Cation efflux protein transmembrane domain"/>
    <property type="match status" value="1"/>
</dbReference>
<comment type="subcellular location">
    <subcellularLocation>
        <location evidence="3">Endoplasmic reticulum</location>
    </subcellularLocation>
    <subcellularLocation>
        <location evidence="2">Mitochondrion membrane</location>
        <topology evidence="2">Multi-pass membrane protein</topology>
    </subcellularLocation>
    <subcellularLocation>
        <location evidence="1">Nucleus</location>
    </subcellularLocation>
</comment>
<dbReference type="NCBIfam" id="TIGR01297">
    <property type="entry name" value="CDF"/>
    <property type="match status" value="1"/>
</dbReference>
<evidence type="ECO:0000256" key="9">
    <source>
        <dbReference type="ARBA" id="ARBA00022833"/>
    </source>
</evidence>
<dbReference type="InterPro" id="IPR037129">
    <property type="entry name" value="XPA_sf"/>
</dbReference>
<dbReference type="AlphaFoldDB" id="A0A6A7GBT4"/>
<comment type="similarity">
    <text evidence="4">Belongs to the cation diffusion facilitator (CDF) transporter (TC 2.A.4) family. SLC30A subfamily.</text>
</comment>
<evidence type="ECO:0000256" key="21">
    <source>
        <dbReference type="ARBA" id="ARBA00048349"/>
    </source>
</evidence>
<dbReference type="GO" id="GO:0006882">
    <property type="term" value="P:intracellular zinc ion homeostasis"/>
    <property type="evidence" value="ECO:0007669"/>
    <property type="project" value="TreeGrafter"/>
</dbReference>
<dbReference type="GO" id="GO:0015297">
    <property type="term" value="F:antiporter activity"/>
    <property type="evidence" value="ECO:0007669"/>
    <property type="project" value="UniProtKB-KW"/>
</dbReference>
<comment type="catalytic activity">
    <reaction evidence="21">
        <text>Zn(2+)(in) + 2 H(+)(out) = Zn(2+)(out) + 2 H(+)(in)</text>
        <dbReference type="Rhea" id="RHEA:72627"/>
        <dbReference type="ChEBI" id="CHEBI:15378"/>
        <dbReference type="ChEBI" id="CHEBI:29105"/>
    </reaction>
</comment>
<keyword evidence="9" id="KW-0862">Zinc</keyword>
<dbReference type="PANTHER" id="PTHR13414">
    <property type="entry name" value="HUEL-CATION TRANSPORTER"/>
    <property type="match status" value="1"/>
</dbReference>
<evidence type="ECO:0000256" key="14">
    <source>
        <dbReference type="ARBA" id="ARBA00023128"/>
    </source>
</evidence>
<evidence type="ECO:0000256" key="15">
    <source>
        <dbReference type="ARBA" id="ARBA00023136"/>
    </source>
</evidence>
<keyword evidence="17" id="KW-0539">Nucleus</keyword>
<keyword evidence="13" id="KW-0406">Ion transport</keyword>
<evidence type="ECO:0000256" key="10">
    <source>
        <dbReference type="ARBA" id="ARBA00022906"/>
    </source>
</evidence>
<evidence type="ECO:0000256" key="19">
    <source>
        <dbReference type="ARBA" id="ARBA00034845"/>
    </source>
</evidence>
<keyword evidence="12" id="KW-0805">Transcription regulation</keyword>
<dbReference type="GO" id="GO:0005634">
    <property type="term" value="C:nucleus"/>
    <property type="evidence" value="ECO:0007669"/>
    <property type="project" value="UniProtKB-SubCell"/>
</dbReference>
<dbReference type="GO" id="GO:0005783">
    <property type="term" value="C:endoplasmic reticulum"/>
    <property type="evidence" value="ECO:0007669"/>
    <property type="project" value="UniProtKB-SubCell"/>
</dbReference>
<dbReference type="SUPFAM" id="SSF161111">
    <property type="entry name" value="Cation efflux protein transmembrane domain-like"/>
    <property type="match status" value="1"/>
</dbReference>
<dbReference type="InterPro" id="IPR002524">
    <property type="entry name" value="Cation_efflux"/>
</dbReference>
<keyword evidence="10" id="KW-0864">Zinc transport</keyword>
<feature type="transmembrane region" description="Helical" evidence="22">
    <location>
        <begin position="332"/>
        <end position="351"/>
    </location>
</feature>
<feature type="transmembrane region" description="Helical" evidence="22">
    <location>
        <begin position="236"/>
        <end position="258"/>
    </location>
</feature>
<evidence type="ECO:0000256" key="17">
    <source>
        <dbReference type="ARBA" id="ARBA00023242"/>
    </source>
</evidence>
<evidence type="ECO:0000256" key="1">
    <source>
        <dbReference type="ARBA" id="ARBA00004123"/>
    </source>
</evidence>
<name>A0A6A7GBT4_9CRUS</name>
<evidence type="ECO:0000256" key="6">
    <source>
        <dbReference type="ARBA" id="ARBA00022449"/>
    </source>
</evidence>
<evidence type="ECO:0000313" key="24">
    <source>
        <dbReference type="EMBL" id="LAC26925.1"/>
    </source>
</evidence>
<evidence type="ECO:0000256" key="16">
    <source>
        <dbReference type="ARBA" id="ARBA00023163"/>
    </source>
</evidence>
<evidence type="ECO:0000259" key="23">
    <source>
        <dbReference type="Pfam" id="PF01545"/>
    </source>
</evidence>
<reference evidence="24" key="1">
    <citation type="submission" date="2017-11" db="EMBL/GenBank/DDBJ databases">
        <title>The sensing device of the deep-sea amphipod.</title>
        <authorList>
            <person name="Kobayashi H."/>
            <person name="Nagahama T."/>
            <person name="Arai W."/>
            <person name="Sasagawa Y."/>
            <person name="Umeda M."/>
            <person name="Hayashi T."/>
            <person name="Nikaido I."/>
            <person name="Watanabe H."/>
            <person name="Oguri K."/>
            <person name="Kitazato H."/>
            <person name="Fujioka K."/>
            <person name="Kido Y."/>
            <person name="Takami H."/>
        </authorList>
    </citation>
    <scope>NUCLEOTIDE SEQUENCE</scope>
    <source>
        <tissue evidence="24">Whole body</tissue>
    </source>
</reference>
<dbReference type="EMBL" id="IACT01007813">
    <property type="protein sequence ID" value="LAC26925.1"/>
    <property type="molecule type" value="mRNA"/>
</dbReference>
<keyword evidence="6" id="KW-0050">Antiport</keyword>
<keyword evidence="7 22" id="KW-0812">Transmembrane</keyword>
<dbReference type="PANTHER" id="PTHR13414:SF9">
    <property type="entry name" value="PROTON-COUPLED ZINC ANTIPORTER SLC30A9, MITOCHONDRIAL"/>
    <property type="match status" value="1"/>
</dbReference>
<evidence type="ECO:0000256" key="5">
    <source>
        <dbReference type="ARBA" id="ARBA00022448"/>
    </source>
</evidence>
<feature type="transmembrane region" description="Helical" evidence="22">
    <location>
        <begin position="357"/>
        <end position="375"/>
    </location>
</feature>
<keyword evidence="16" id="KW-0804">Transcription</keyword>
<keyword evidence="8" id="KW-0256">Endoplasmic reticulum</keyword>
<dbReference type="InterPro" id="IPR027469">
    <property type="entry name" value="Cation_efflux_TMD_sf"/>
</dbReference>
<evidence type="ECO:0000256" key="11">
    <source>
        <dbReference type="ARBA" id="ARBA00022989"/>
    </source>
</evidence>
<keyword evidence="14" id="KW-0496">Mitochondrion</keyword>
<evidence type="ECO:0000256" key="22">
    <source>
        <dbReference type="SAM" id="Phobius"/>
    </source>
</evidence>
<dbReference type="GO" id="GO:0031966">
    <property type="term" value="C:mitochondrial membrane"/>
    <property type="evidence" value="ECO:0007669"/>
    <property type="project" value="UniProtKB-SubCell"/>
</dbReference>
<dbReference type="SUPFAM" id="SSF46955">
    <property type="entry name" value="Putative DNA-binding domain"/>
    <property type="match status" value="1"/>
</dbReference>
<evidence type="ECO:0000256" key="4">
    <source>
        <dbReference type="ARBA" id="ARBA00008873"/>
    </source>
</evidence>
<dbReference type="InterPro" id="IPR058533">
    <property type="entry name" value="Cation_efflux_TM"/>
</dbReference>
<protein>
    <recommendedName>
        <fullName evidence="19">Proton-coupled zinc antiporter SLC30A9, mitochondrial</fullName>
    </recommendedName>
    <alternativeName>
        <fullName evidence="18">Solute carrier family 30 member 9</fullName>
    </alternativeName>
    <alternativeName>
        <fullName evidence="20">Zinc transporter 9</fullName>
    </alternativeName>
</protein>
<accession>A0A6A7GBT4</accession>
<evidence type="ECO:0000256" key="13">
    <source>
        <dbReference type="ARBA" id="ARBA00023065"/>
    </source>
</evidence>
<evidence type="ECO:0000256" key="3">
    <source>
        <dbReference type="ARBA" id="ARBA00004240"/>
    </source>
</evidence>
<proteinExistence type="evidence at transcript level"/>
<evidence type="ECO:0000256" key="7">
    <source>
        <dbReference type="ARBA" id="ARBA00022692"/>
    </source>
</evidence>
<dbReference type="GO" id="GO:0006829">
    <property type="term" value="P:zinc ion transport"/>
    <property type="evidence" value="ECO:0007669"/>
    <property type="project" value="UniProtKB-KW"/>
</dbReference>
<organism evidence="24">
    <name type="scientific">Hirondellea gigas</name>
    <dbReference type="NCBI Taxonomy" id="1518452"/>
    <lineage>
        <taxon>Eukaryota</taxon>
        <taxon>Metazoa</taxon>
        <taxon>Ecdysozoa</taxon>
        <taxon>Arthropoda</taxon>
        <taxon>Crustacea</taxon>
        <taxon>Multicrustacea</taxon>
        <taxon>Malacostraca</taxon>
        <taxon>Eumalacostraca</taxon>
        <taxon>Peracarida</taxon>
        <taxon>Amphipoda</taxon>
        <taxon>Amphilochidea</taxon>
        <taxon>Lysianassida</taxon>
        <taxon>Lysianassidira</taxon>
        <taxon>Lysianassoidea</taxon>
        <taxon>Lysianassidae</taxon>
        <taxon>Hirondellea</taxon>
    </lineage>
</organism>
<evidence type="ECO:0000256" key="12">
    <source>
        <dbReference type="ARBA" id="ARBA00023015"/>
    </source>
</evidence>
<keyword evidence="5" id="KW-0813">Transport</keyword>